<evidence type="ECO:0000256" key="5">
    <source>
        <dbReference type="ARBA" id="ARBA00022989"/>
    </source>
</evidence>
<evidence type="ECO:0000256" key="1">
    <source>
        <dbReference type="ARBA" id="ARBA00004167"/>
    </source>
</evidence>
<name>A0ABU0DH52_9HYPH</name>
<organism evidence="11 12">
    <name type="scientific">Ancylobacter vacuolatus</name>
    <dbReference type="NCBI Taxonomy" id="223389"/>
    <lineage>
        <taxon>Bacteria</taxon>
        <taxon>Pseudomonadati</taxon>
        <taxon>Pseudomonadota</taxon>
        <taxon>Alphaproteobacteria</taxon>
        <taxon>Hyphomicrobiales</taxon>
        <taxon>Xanthobacteraceae</taxon>
        <taxon>Ancylobacter</taxon>
    </lineage>
</organism>
<comment type="caution">
    <text evidence="11">The sequence shown here is derived from an EMBL/GenBank/DDBJ whole genome shotgun (WGS) entry which is preliminary data.</text>
</comment>
<keyword evidence="12" id="KW-1185">Reference proteome</keyword>
<proteinExistence type="predicted"/>
<feature type="transmembrane region" description="Helical" evidence="9">
    <location>
        <begin position="24"/>
        <end position="42"/>
    </location>
</feature>
<evidence type="ECO:0000256" key="3">
    <source>
        <dbReference type="ARBA" id="ARBA00022475"/>
    </source>
</evidence>
<keyword evidence="3" id="KW-1003">Cell membrane</keyword>
<evidence type="ECO:0000256" key="8">
    <source>
        <dbReference type="SAM" id="MobiDB-lite"/>
    </source>
</evidence>
<comment type="subcellular location">
    <subcellularLocation>
        <location evidence="2">Cell membrane</location>
    </subcellularLocation>
    <subcellularLocation>
        <location evidence="1">Membrane</location>
        <topology evidence="1">Single-pass membrane protein</topology>
    </subcellularLocation>
</comment>
<keyword evidence="5 9" id="KW-1133">Transmembrane helix</keyword>
<accession>A0ABU0DH52</accession>
<evidence type="ECO:0000256" key="4">
    <source>
        <dbReference type="ARBA" id="ARBA00022692"/>
    </source>
</evidence>
<evidence type="ECO:0000256" key="7">
    <source>
        <dbReference type="ARBA" id="ARBA00023186"/>
    </source>
</evidence>
<evidence type="ECO:0000313" key="11">
    <source>
        <dbReference type="EMBL" id="MDQ0347759.1"/>
    </source>
</evidence>
<dbReference type="PANTHER" id="PTHR38035">
    <property type="entry name" value="UPF0070 PROTEIN YFGM"/>
    <property type="match status" value="1"/>
</dbReference>
<reference evidence="11 12" key="1">
    <citation type="submission" date="2023-07" db="EMBL/GenBank/DDBJ databases">
        <title>Genomic Encyclopedia of Type Strains, Phase IV (KMG-IV): sequencing the most valuable type-strain genomes for metagenomic binning, comparative biology and taxonomic classification.</title>
        <authorList>
            <person name="Goeker M."/>
        </authorList>
    </citation>
    <scope>NUCLEOTIDE SEQUENCE [LARGE SCALE GENOMIC DNA]</scope>
    <source>
        <strain evidence="11 12">DSM 1277</strain>
    </source>
</reference>
<feature type="domain" description="Ancillary SecYEG translocon subunit/Cell division coordinator CpoB TPR" evidence="10">
    <location>
        <begin position="21"/>
        <end position="189"/>
    </location>
</feature>
<keyword evidence="6 9" id="KW-0472">Membrane</keyword>
<evidence type="ECO:0000259" key="10">
    <source>
        <dbReference type="Pfam" id="PF09976"/>
    </source>
</evidence>
<dbReference type="Proteomes" id="UP001238467">
    <property type="component" value="Unassembled WGS sequence"/>
</dbReference>
<gene>
    <name evidence="11" type="ORF">J2S76_002186</name>
</gene>
<dbReference type="InterPro" id="IPR026039">
    <property type="entry name" value="YfgM"/>
</dbReference>
<feature type="region of interest" description="Disordered" evidence="8">
    <location>
        <begin position="221"/>
        <end position="268"/>
    </location>
</feature>
<evidence type="ECO:0000256" key="2">
    <source>
        <dbReference type="ARBA" id="ARBA00004236"/>
    </source>
</evidence>
<evidence type="ECO:0000313" key="12">
    <source>
        <dbReference type="Proteomes" id="UP001238467"/>
    </source>
</evidence>
<evidence type="ECO:0000256" key="6">
    <source>
        <dbReference type="ARBA" id="ARBA00023136"/>
    </source>
</evidence>
<sequence>MADIFNEIDEDLRRERFGRLWTRYGAYLIGFAVLIVVAVAGWRGYEWWRLQQDQAAGAQFEAAMKLSSEGKTTEAEAAFAALEKDGTRGYRILARFQAADELAKTDRAAAVADYDALARDASISPLMQNVAQVRAALLLVDTAPLADIEGRMKPLDTPSGAFRHSAREIIGLAQYKAGDYAGATTTFTTILGDGETPPGLRRRADLMRTLAASSLPVPAPAASAAPVQTTPPAVEPASAPAAASPEAPAAAPSTSPASEPGAATPAAP</sequence>
<dbReference type="Pfam" id="PF09976">
    <property type="entry name" value="TPR_21"/>
    <property type="match status" value="1"/>
</dbReference>
<keyword evidence="4 9" id="KW-0812">Transmembrane</keyword>
<keyword evidence="7" id="KW-0143">Chaperone</keyword>
<protein>
    <recommendedName>
        <fullName evidence="10">Ancillary SecYEG translocon subunit/Cell division coordinator CpoB TPR domain-containing protein</fullName>
    </recommendedName>
</protein>
<dbReference type="InterPro" id="IPR018704">
    <property type="entry name" value="SecYEG/CpoB_TPR"/>
</dbReference>
<dbReference type="RefSeq" id="WP_307060359.1">
    <property type="nucleotide sequence ID" value="NZ_JAUSUH010000004.1"/>
</dbReference>
<evidence type="ECO:0000256" key="9">
    <source>
        <dbReference type="SAM" id="Phobius"/>
    </source>
</evidence>
<dbReference type="PANTHER" id="PTHR38035:SF1">
    <property type="entry name" value="ANCILLARY SECYEG TRANSLOCON SUBUNIT"/>
    <property type="match status" value="1"/>
</dbReference>
<dbReference type="EMBL" id="JAUSUH010000004">
    <property type="protein sequence ID" value="MDQ0347759.1"/>
    <property type="molecule type" value="Genomic_DNA"/>
</dbReference>